<comment type="caution">
    <text evidence="8">The sequence shown here is derived from an EMBL/GenBank/DDBJ whole genome shotgun (WGS) entry which is preliminary data.</text>
</comment>
<feature type="transmembrane region" description="Helical" evidence="6">
    <location>
        <begin position="25"/>
        <end position="44"/>
    </location>
</feature>
<keyword evidence="5 6" id="KW-0472">Membrane</keyword>
<sequence>MSESTTQTAPSDPSETIKSEAPKTSYRWVILGFAFFITLVNYLDRTAISYAMEPMKKEFGFNHEDFGKITAAFGVGYMIMTTGGGIMVDKWGARKVWAGAAILWSVCTAFIGKASTLPLFCFLRTCLGLSEGPHFPSLTRVVADWLPTQERARSTAIGLAAVPMASAIGAPLLTFLMGTFGWKEMFLILGGIGIVWAVVWWFVFRDYPEHSPFVSDAELKHIRDGVAVDRQRQHQEIKAHEISLGKTTWKFMLTNRSLVANNFAFFAFGYLLFFAVHWLPEYLCHTFHVTMKTVGATLWMPWLAAAAMLSIAGYISDRLWVKTGSMRIARSHMIWICQLLSAISFIPILYSPSFEHALVFLSLGLGFGLMPNASFYAINTDLAKDKAATSLGLMDSFLALAGIIAPYMTGFLVEKTGSFNSPFMLLIGFTLTGVLAVALMQNPDRDRQLKAG</sequence>
<feature type="transmembrane region" description="Helical" evidence="6">
    <location>
        <begin position="390"/>
        <end position="413"/>
    </location>
</feature>
<feature type="transmembrane region" description="Helical" evidence="6">
    <location>
        <begin position="357"/>
        <end position="378"/>
    </location>
</feature>
<dbReference type="InterPro" id="IPR020846">
    <property type="entry name" value="MFS_dom"/>
</dbReference>
<feature type="transmembrane region" description="Helical" evidence="6">
    <location>
        <begin position="419"/>
        <end position="440"/>
    </location>
</feature>
<organism evidence="8 9">
    <name type="scientific">Candidatus Obscuribacter phosphatis</name>
    <dbReference type="NCBI Taxonomy" id="1906157"/>
    <lineage>
        <taxon>Bacteria</taxon>
        <taxon>Bacillati</taxon>
        <taxon>Candidatus Melainabacteria</taxon>
        <taxon>Candidatus Obscuribacterales</taxon>
        <taxon>Candidatus Obscuribacteraceae</taxon>
        <taxon>Candidatus Obscuribacter</taxon>
    </lineage>
</organism>
<dbReference type="Proteomes" id="UP000664277">
    <property type="component" value="Unassembled WGS sequence"/>
</dbReference>
<reference evidence="8" key="1">
    <citation type="submission" date="2021-02" db="EMBL/GenBank/DDBJ databases">
        <title>Genome-Resolved Metagenomics of a Microbial Community Performing Photosynthetic Biological Nutrient Removal.</title>
        <authorList>
            <person name="Mcdaniel E.A."/>
        </authorList>
    </citation>
    <scope>NUCLEOTIDE SEQUENCE</scope>
    <source>
        <strain evidence="8">UWPOB_OBS1</strain>
    </source>
</reference>
<evidence type="ECO:0000259" key="7">
    <source>
        <dbReference type="PROSITE" id="PS50850"/>
    </source>
</evidence>
<evidence type="ECO:0000313" key="8">
    <source>
        <dbReference type="EMBL" id="MBN8661493.1"/>
    </source>
</evidence>
<dbReference type="Gene3D" id="1.20.1250.20">
    <property type="entry name" value="MFS general substrate transporter like domains"/>
    <property type="match status" value="2"/>
</dbReference>
<dbReference type="GO" id="GO:0005886">
    <property type="term" value="C:plasma membrane"/>
    <property type="evidence" value="ECO:0007669"/>
    <property type="project" value="UniProtKB-SubCell"/>
</dbReference>
<dbReference type="SUPFAM" id="SSF103473">
    <property type="entry name" value="MFS general substrate transporter"/>
    <property type="match status" value="1"/>
</dbReference>
<feature type="transmembrane region" description="Helical" evidence="6">
    <location>
        <begin position="65"/>
        <end position="88"/>
    </location>
</feature>
<evidence type="ECO:0000256" key="3">
    <source>
        <dbReference type="ARBA" id="ARBA00022692"/>
    </source>
</evidence>
<dbReference type="PROSITE" id="PS50850">
    <property type="entry name" value="MFS"/>
    <property type="match status" value="1"/>
</dbReference>
<protein>
    <submittedName>
        <fullName evidence="8">MFS transporter</fullName>
    </submittedName>
</protein>
<evidence type="ECO:0000256" key="4">
    <source>
        <dbReference type="ARBA" id="ARBA00022989"/>
    </source>
</evidence>
<dbReference type="InterPro" id="IPR050382">
    <property type="entry name" value="MFS_Na/Anion_cotransporter"/>
</dbReference>
<dbReference type="InterPro" id="IPR000849">
    <property type="entry name" value="Sugar_P_transporter"/>
</dbReference>
<keyword evidence="3 6" id="KW-0812">Transmembrane</keyword>
<evidence type="ECO:0000313" key="9">
    <source>
        <dbReference type="Proteomes" id="UP000664277"/>
    </source>
</evidence>
<feature type="transmembrane region" description="Helical" evidence="6">
    <location>
        <begin position="333"/>
        <end position="351"/>
    </location>
</feature>
<keyword evidence="4 6" id="KW-1133">Transmembrane helix</keyword>
<dbReference type="PIRSF" id="PIRSF002808">
    <property type="entry name" value="Hexose_phosphate_transp"/>
    <property type="match status" value="1"/>
</dbReference>
<dbReference type="Pfam" id="PF07690">
    <property type="entry name" value="MFS_1"/>
    <property type="match status" value="2"/>
</dbReference>
<accession>A0A8J7PH26</accession>
<dbReference type="InterPro" id="IPR011701">
    <property type="entry name" value="MFS"/>
</dbReference>
<evidence type="ECO:0000256" key="6">
    <source>
        <dbReference type="SAM" id="Phobius"/>
    </source>
</evidence>
<name>A0A8J7PH26_9BACT</name>
<keyword evidence="2" id="KW-1003">Cell membrane</keyword>
<dbReference type="GO" id="GO:0022857">
    <property type="term" value="F:transmembrane transporter activity"/>
    <property type="evidence" value="ECO:0007669"/>
    <property type="project" value="InterPro"/>
</dbReference>
<dbReference type="PANTHER" id="PTHR11662:SF399">
    <property type="entry name" value="FI19708P1-RELATED"/>
    <property type="match status" value="1"/>
</dbReference>
<proteinExistence type="predicted"/>
<feature type="transmembrane region" description="Helical" evidence="6">
    <location>
        <begin position="258"/>
        <end position="279"/>
    </location>
</feature>
<feature type="transmembrane region" description="Helical" evidence="6">
    <location>
        <begin position="156"/>
        <end position="180"/>
    </location>
</feature>
<gene>
    <name evidence="8" type="ORF">J0M35_14095</name>
</gene>
<feature type="domain" description="Major facilitator superfamily (MFS) profile" evidence="7">
    <location>
        <begin position="30"/>
        <end position="445"/>
    </location>
</feature>
<feature type="transmembrane region" description="Helical" evidence="6">
    <location>
        <begin position="186"/>
        <end position="204"/>
    </location>
</feature>
<evidence type="ECO:0000256" key="1">
    <source>
        <dbReference type="ARBA" id="ARBA00004651"/>
    </source>
</evidence>
<feature type="transmembrane region" description="Helical" evidence="6">
    <location>
        <begin position="100"/>
        <end position="123"/>
    </location>
</feature>
<comment type="subcellular location">
    <subcellularLocation>
        <location evidence="1">Cell membrane</location>
        <topology evidence="1">Multi-pass membrane protein</topology>
    </subcellularLocation>
</comment>
<evidence type="ECO:0000256" key="2">
    <source>
        <dbReference type="ARBA" id="ARBA00022475"/>
    </source>
</evidence>
<dbReference type="PANTHER" id="PTHR11662">
    <property type="entry name" value="SOLUTE CARRIER FAMILY 17"/>
    <property type="match status" value="1"/>
</dbReference>
<dbReference type="EMBL" id="JAFLCK010000021">
    <property type="protein sequence ID" value="MBN8661493.1"/>
    <property type="molecule type" value="Genomic_DNA"/>
</dbReference>
<dbReference type="AlphaFoldDB" id="A0A8J7PH26"/>
<evidence type="ECO:0000256" key="5">
    <source>
        <dbReference type="ARBA" id="ARBA00023136"/>
    </source>
</evidence>
<dbReference type="InterPro" id="IPR036259">
    <property type="entry name" value="MFS_trans_sf"/>
</dbReference>
<dbReference type="CDD" id="cd17319">
    <property type="entry name" value="MFS_ExuT_GudP_like"/>
    <property type="match status" value="1"/>
</dbReference>
<feature type="transmembrane region" description="Helical" evidence="6">
    <location>
        <begin position="299"/>
        <end position="321"/>
    </location>
</feature>